<name>A0A2V5IG76_9EURO</name>
<evidence type="ECO:0000313" key="3">
    <source>
        <dbReference type="Proteomes" id="UP000248817"/>
    </source>
</evidence>
<keyword evidence="1" id="KW-0812">Transmembrane</keyword>
<accession>A0A2V5IG76</accession>
<dbReference type="AlphaFoldDB" id="A0A2V5IG76"/>
<keyword evidence="1" id="KW-0472">Membrane</keyword>
<sequence>MHVASGARLRGVFSGVGVRVDFCSGNVYRVFFDSWGVLFADAGAGVVVFVYSVQYSVRFHSGMCLRWL</sequence>
<reference evidence="2 3" key="1">
    <citation type="submission" date="2018-02" db="EMBL/GenBank/DDBJ databases">
        <title>The genomes of Aspergillus section Nigri reveals drivers in fungal speciation.</title>
        <authorList>
            <consortium name="DOE Joint Genome Institute"/>
            <person name="Vesth T.C."/>
            <person name="Nybo J."/>
            <person name="Theobald S."/>
            <person name="Brandl J."/>
            <person name="Frisvad J.C."/>
            <person name="Nielsen K.F."/>
            <person name="Lyhne E.K."/>
            <person name="Kogle M.E."/>
            <person name="Kuo A."/>
            <person name="Riley R."/>
            <person name="Clum A."/>
            <person name="Nolan M."/>
            <person name="Lipzen A."/>
            <person name="Salamov A."/>
            <person name="Henrissat B."/>
            <person name="Wiebenga A."/>
            <person name="De vries R.P."/>
            <person name="Grigoriev I.V."/>
            <person name="Mortensen U.H."/>
            <person name="Andersen M.R."/>
            <person name="Baker S.E."/>
        </authorList>
    </citation>
    <scope>NUCLEOTIDE SEQUENCE [LARGE SCALE GENOMIC DNA]</scope>
    <source>
        <strain evidence="2 3">CBS 114.80</strain>
    </source>
</reference>
<protein>
    <submittedName>
        <fullName evidence="2">Uncharacterized protein</fullName>
    </submittedName>
</protein>
<dbReference type="Proteomes" id="UP000248817">
    <property type="component" value="Unassembled WGS sequence"/>
</dbReference>
<evidence type="ECO:0000256" key="1">
    <source>
        <dbReference type="SAM" id="Phobius"/>
    </source>
</evidence>
<feature type="transmembrane region" description="Helical" evidence="1">
    <location>
        <begin position="35"/>
        <end position="53"/>
    </location>
</feature>
<evidence type="ECO:0000313" key="2">
    <source>
        <dbReference type="EMBL" id="PYI27530.1"/>
    </source>
</evidence>
<gene>
    <name evidence="2" type="ORF">BP00DRAFT_19909</name>
</gene>
<keyword evidence="3" id="KW-1185">Reference proteome</keyword>
<proteinExistence type="predicted"/>
<organism evidence="2 3">
    <name type="scientific">Aspergillus indologenus CBS 114.80</name>
    <dbReference type="NCBI Taxonomy" id="1450541"/>
    <lineage>
        <taxon>Eukaryota</taxon>
        <taxon>Fungi</taxon>
        <taxon>Dikarya</taxon>
        <taxon>Ascomycota</taxon>
        <taxon>Pezizomycotina</taxon>
        <taxon>Eurotiomycetes</taxon>
        <taxon>Eurotiomycetidae</taxon>
        <taxon>Eurotiales</taxon>
        <taxon>Aspergillaceae</taxon>
        <taxon>Aspergillus</taxon>
        <taxon>Aspergillus subgen. Circumdati</taxon>
    </lineage>
</organism>
<keyword evidence="1" id="KW-1133">Transmembrane helix</keyword>
<dbReference type="EMBL" id="KZ825568">
    <property type="protein sequence ID" value="PYI27530.1"/>
    <property type="molecule type" value="Genomic_DNA"/>
</dbReference>